<dbReference type="eggNOG" id="COG5492">
    <property type="taxonomic scope" value="Bacteria"/>
</dbReference>
<dbReference type="PATRIC" id="fig|1423815.3.peg.410"/>
<name>A0A0R1SIU8_9LACO</name>
<dbReference type="Proteomes" id="UP000051647">
    <property type="component" value="Unassembled WGS sequence"/>
</dbReference>
<organism evidence="2 3">
    <name type="scientific">Companilactobacillus versmoldensis DSM 14857 = KCTC 3814</name>
    <dbReference type="NCBI Taxonomy" id="1423815"/>
    <lineage>
        <taxon>Bacteria</taxon>
        <taxon>Bacillati</taxon>
        <taxon>Bacillota</taxon>
        <taxon>Bacilli</taxon>
        <taxon>Lactobacillales</taxon>
        <taxon>Lactobacillaceae</taxon>
        <taxon>Companilactobacillus</taxon>
    </lineage>
</organism>
<protein>
    <submittedName>
        <fullName evidence="2">Uncharacterized protein</fullName>
    </submittedName>
</protein>
<evidence type="ECO:0000313" key="3">
    <source>
        <dbReference type="Proteomes" id="UP000051647"/>
    </source>
</evidence>
<dbReference type="EMBL" id="AZFA01000012">
    <property type="protein sequence ID" value="KRL66666.1"/>
    <property type="molecule type" value="Genomic_DNA"/>
</dbReference>
<dbReference type="STRING" id="1423815.FC27_GL000403"/>
<feature type="region of interest" description="Disordered" evidence="1">
    <location>
        <begin position="33"/>
        <end position="115"/>
    </location>
</feature>
<proteinExistence type="predicted"/>
<dbReference type="AlphaFoldDB" id="A0A0R1SIU8"/>
<evidence type="ECO:0000313" key="2">
    <source>
        <dbReference type="EMBL" id="KRL66666.1"/>
    </source>
</evidence>
<sequence>MAILILTTFPVKLFLAISAKVDADKMSQVQQATDSNKASIAPQNNQGQITTPANNLSQDSNKTRIDSSKDSSSKAQDNSDKIESRSSNTQSDDEATTRSATSDSQITPAHPVSKPPVKILGVSITSGFTTQPKDQNLYVGQASTINPKCKVTFADGAVANGVGLIYFYQWYVSNDGKHWEKQGSFKLRATTTFVGTNQKVGKKYYQLGYEARRIILGITRPSISFYSNVITVNIHKDKVPTKKIHISSSDSYLYNNMKDGDSTQLTAVTDPSDTTTKLVWKLKNPVDQPDIAKIDPDTGVVTANNDGISGETLVYATATNDSTDIVPSNEIPITIGGELDDQSVDSGQSATFRLKGAENTDQFTSIDWYQLKNGKKIRLTDSGTSQLEYKKDKVDSSDDNSLFYADIHFKKQNEQDKEFILHTNKAKLKVNYDGRINYSLKNQIFDISNPEQQIGKTHAKNVFAGDKLKLGITITNDNTDIKDKQGIIKFTLPDFVEADSEKSMVDNETPIKLTSKSSGGNTVWSVPYQDLHQGPSQTYQLNFKVNSMIKDLNFKIDPELVINDSNGSTMANSFRGNYLLADFVQNQLSLQPVDFSFGRIVSPQVDKIYSALRMGTNEEILKVNDSRRQKDRLAITLEVDPEYRFQLPVDLMFIDDHETKHDLKQGPVTLEQSLQNQNAKSIVWDDGESLGLQFNSEDSKAGQ</sequence>
<feature type="compositionally biased region" description="Polar residues" evidence="1">
    <location>
        <begin position="97"/>
        <end position="107"/>
    </location>
</feature>
<comment type="caution">
    <text evidence="2">The sequence shown here is derived from an EMBL/GenBank/DDBJ whole genome shotgun (WGS) entry which is preliminary data.</text>
</comment>
<evidence type="ECO:0000256" key="1">
    <source>
        <dbReference type="SAM" id="MobiDB-lite"/>
    </source>
</evidence>
<reference evidence="2 3" key="1">
    <citation type="journal article" date="2015" name="Genome Announc.">
        <title>Expanding the biotechnology potential of lactobacilli through comparative genomics of 213 strains and associated genera.</title>
        <authorList>
            <person name="Sun Z."/>
            <person name="Harris H.M."/>
            <person name="McCann A."/>
            <person name="Guo C."/>
            <person name="Argimon S."/>
            <person name="Zhang W."/>
            <person name="Yang X."/>
            <person name="Jeffery I.B."/>
            <person name="Cooney J.C."/>
            <person name="Kagawa T.F."/>
            <person name="Liu W."/>
            <person name="Song Y."/>
            <person name="Salvetti E."/>
            <person name="Wrobel A."/>
            <person name="Rasinkangas P."/>
            <person name="Parkhill J."/>
            <person name="Rea M.C."/>
            <person name="O'Sullivan O."/>
            <person name="Ritari J."/>
            <person name="Douillard F.P."/>
            <person name="Paul Ross R."/>
            <person name="Yang R."/>
            <person name="Briner A.E."/>
            <person name="Felis G.E."/>
            <person name="de Vos W.M."/>
            <person name="Barrangou R."/>
            <person name="Klaenhammer T.R."/>
            <person name="Caufield P.W."/>
            <person name="Cui Y."/>
            <person name="Zhang H."/>
            <person name="O'Toole P.W."/>
        </authorList>
    </citation>
    <scope>NUCLEOTIDE SEQUENCE [LARGE SCALE GENOMIC DNA]</scope>
    <source>
        <strain evidence="2 3">DSM 14857</strain>
    </source>
</reference>
<dbReference type="Gene3D" id="2.60.40.1080">
    <property type="match status" value="1"/>
</dbReference>
<accession>A0A0R1SIU8</accession>
<gene>
    <name evidence="2" type="ORF">FC27_GL000403</name>
</gene>
<feature type="compositionally biased region" description="Basic and acidic residues" evidence="1">
    <location>
        <begin position="61"/>
        <end position="84"/>
    </location>
</feature>
<keyword evidence="3" id="KW-1185">Reference proteome</keyword>
<feature type="compositionally biased region" description="Polar residues" evidence="1">
    <location>
        <begin position="33"/>
        <end position="60"/>
    </location>
</feature>